<dbReference type="GO" id="GO:0046872">
    <property type="term" value="F:metal ion binding"/>
    <property type="evidence" value="ECO:0007669"/>
    <property type="project" value="UniProtKB-KW"/>
</dbReference>
<accession>A0A543GA91</accession>
<dbReference type="GO" id="GO:0062054">
    <property type="term" value="F:fluoride channel activity"/>
    <property type="evidence" value="ECO:0007669"/>
    <property type="project" value="UniProtKB-UniRule"/>
</dbReference>
<evidence type="ECO:0000256" key="8">
    <source>
        <dbReference type="ARBA" id="ARBA00035585"/>
    </source>
</evidence>
<dbReference type="InterPro" id="IPR003691">
    <property type="entry name" value="FluC"/>
</dbReference>
<dbReference type="AlphaFoldDB" id="A0A543GA91"/>
<evidence type="ECO:0000256" key="2">
    <source>
        <dbReference type="ARBA" id="ARBA00022475"/>
    </source>
</evidence>
<gene>
    <name evidence="10" type="primary">fluC</name>
    <name evidence="10" type="synonym">crcB</name>
    <name evidence="11" type="ORF">FB388_0332</name>
</gene>
<proteinExistence type="inferred from homology"/>
<dbReference type="GO" id="GO:0005886">
    <property type="term" value="C:plasma membrane"/>
    <property type="evidence" value="ECO:0007669"/>
    <property type="project" value="UniProtKB-SubCell"/>
</dbReference>
<keyword evidence="12" id="KW-1185">Reference proteome</keyword>
<organism evidence="11 12">
    <name type="scientific">Pseudonocardia cypriaca</name>
    <dbReference type="NCBI Taxonomy" id="882449"/>
    <lineage>
        <taxon>Bacteria</taxon>
        <taxon>Bacillati</taxon>
        <taxon>Actinomycetota</taxon>
        <taxon>Actinomycetes</taxon>
        <taxon>Pseudonocardiales</taxon>
        <taxon>Pseudonocardiaceae</taxon>
        <taxon>Pseudonocardia</taxon>
    </lineage>
</organism>
<keyword evidence="6 10" id="KW-0407">Ion channel</keyword>
<feature type="transmembrane region" description="Helical" evidence="10">
    <location>
        <begin position="50"/>
        <end position="68"/>
    </location>
</feature>
<comment type="catalytic activity">
    <reaction evidence="8">
        <text>fluoride(in) = fluoride(out)</text>
        <dbReference type="Rhea" id="RHEA:76159"/>
        <dbReference type="ChEBI" id="CHEBI:17051"/>
    </reaction>
    <physiologicalReaction direction="left-to-right" evidence="8">
        <dbReference type="Rhea" id="RHEA:76160"/>
    </physiologicalReaction>
</comment>
<name>A0A543GA91_9PSEU</name>
<keyword evidence="2 10" id="KW-1003">Cell membrane</keyword>
<evidence type="ECO:0000256" key="3">
    <source>
        <dbReference type="ARBA" id="ARBA00022692"/>
    </source>
</evidence>
<comment type="activity regulation">
    <text evidence="10">Na(+) is not transported, but it plays an essential structural role and its presence is essential for fluoride channel function.</text>
</comment>
<evidence type="ECO:0000256" key="1">
    <source>
        <dbReference type="ARBA" id="ARBA00004651"/>
    </source>
</evidence>
<comment type="subcellular location">
    <subcellularLocation>
        <location evidence="1 10">Cell membrane</location>
        <topology evidence="1 10">Multi-pass membrane protein</topology>
    </subcellularLocation>
</comment>
<dbReference type="Pfam" id="PF02537">
    <property type="entry name" value="CRCB"/>
    <property type="match status" value="1"/>
</dbReference>
<evidence type="ECO:0000313" key="11">
    <source>
        <dbReference type="EMBL" id="TQM42993.1"/>
    </source>
</evidence>
<evidence type="ECO:0000256" key="6">
    <source>
        <dbReference type="ARBA" id="ARBA00023303"/>
    </source>
</evidence>
<dbReference type="Proteomes" id="UP000319818">
    <property type="component" value="Unassembled WGS sequence"/>
</dbReference>
<dbReference type="EMBL" id="VFPH01000001">
    <property type="protein sequence ID" value="TQM42993.1"/>
    <property type="molecule type" value="Genomic_DNA"/>
</dbReference>
<feature type="transmembrane region" description="Helical" evidence="10">
    <location>
        <begin position="80"/>
        <end position="105"/>
    </location>
</feature>
<keyword evidence="5 10" id="KW-0472">Membrane</keyword>
<feature type="transmembrane region" description="Helical" evidence="10">
    <location>
        <begin position="16"/>
        <end position="38"/>
    </location>
</feature>
<dbReference type="PANTHER" id="PTHR28259:SF1">
    <property type="entry name" value="FLUORIDE EXPORT PROTEIN 1-RELATED"/>
    <property type="match status" value="1"/>
</dbReference>
<dbReference type="GO" id="GO:0140114">
    <property type="term" value="P:cellular detoxification of fluoride"/>
    <property type="evidence" value="ECO:0007669"/>
    <property type="project" value="UniProtKB-UniRule"/>
</dbReference>
<keyword evidence="10" id="KW-0915">Sodium</keyword>
<evidence type="ECO:0000256" key="5">
    <source>
        <dbReference type="ARBA" id="ARBA00023136"/>
    </source>
</evidence>
<feature type="transmembrane region" description="Helical" evidence="10">
    <location>
        <begin position="111"/>
        <end position="133"/>
    </location>
</feature>
<evidence type="ECO:0000256" key="7">
    <source>
        <dbReference type="ARBA" id="ARBA00035120"/>
    </source>
</evidence>
<keyword evidence="10" id="KW-0813">Transport</keyword>
<evidence type="ECO:0000256" key="9">
    <source>
        <dbReference type="ARBA" id="ARBA00049940"/>
    </source>
</evidence>
<comment type="similarity">
    <text evidence="7 10">Belongs to the fluoride channel Fluc/FEX (TC 1.A.43) family.</text>
</comment>
<protein>
    <recommendedName>
        <fullName evidence="10">Fluoride-specific ion channel FluC</fullName>
    </recommendedName>
</protein>
<keyword evidence="10" id="KW-0406">Ion transport</keyword>
<reference evidence="11 12" key="1">
    <citation type="submission" date="2019-06" db="EMBL/GenBank/DDBJ databases">
        <title>Sequencing the genomes of 1000 actinobacteria strains.</title>
        <authorList>
            <person name="Klenk H.-P."/>
        </authorList>
    </citation>
    <scope>NUCLEOTIDE SEQUENCE [LARGE SCALE GENOMIC DNA]</scope>
    <source>
        <strain evidence="11 12">DSM 45511</strain>
    </source>
</reference>
<feature type="binding site" evidence="10">
    <location>
        <position position="90"/>
    </location>
    <ligand>
        <name>Na(+)</name>
        <dbReference type="ChEBI" id="CHEBI:29101"/>
        <note>structural</note>
    </ligand>
</feature>
<keyword evidence="10" id="KW-0479">Metal-binding</keyword>
<dbReference type="HAMAP" id="MF_00454">
    <property type="entry name" value="FluC"/>
    <property type="match status" value="1"/>
</dbReference>
<keyword evidence="3 10" id="KW-0812">Transmembrane</keyword>
<dbReference type="PANTHER" id="PTHR28259">
    <property type="entry name" value="FLUORIDE EXPORT PROTEIN 1-RELATED"/>
    <property type="match status" value="1"/>
</dbReference>
<comment type="caution">
    <text evidence="11">The sequence shown here is derived from an EMBL/GenBank/DDBJ whole genome shotgun (WGS) entry which is preliminary data.</text>
</comment>
<evidence type="ECO:0000256" key="10">
    <source>
        <dbReference type="HAMAP-Rule" id="MF_00454"/>
    </source>
</evidence>
<dbReference type="RefSeq" id="WP_246121475.1">
    <property type="nucleotide sequence ID" value="NZ_VFPH01000001.1"/>
</dbReference>
<sequence>MTGPVRRRTPGADTDVLAVIAAGGVLGAEARYALGVLLPHSGDEWPWSTLLVNVSGCVLIGALMVVITELAYGHRLLRPFLGVGVLGGYTTFSTATVEVLSLMSAGRSGAAVGYVVATPVLAVLGCGLGVVTTRLVTGRSPRRPEAAR</sequence>
<comment type="function">
    <text evidence="9 10">Fluoride-specific ion channel. Important for reducing fluoride concentration in the cell, thus reducing its toxicity.</text>
</comment>
<keyword evidence="4 10" id="KW-1133">Transmembrane helix</keyword>
<evidence type="ECO:0000256" key="4">
    <source>
        <dbReference type="ARBA" id="ARBA00022989"/>
    </source>
</evidence>
<evidence type="ECO:0000313" key="12">
    <source>
        <dbReference type="Proteomes" id="UP000319818"/>
    </source>
</evidence>
<feature type="binding site" evidence="10">
    <location>
        <position position="87"/>
    </location>
    <ligand>
        <name>Na(+)</name>
        <dbReference type="ChEBI" id="CHEBI:29101"/>
        <note>structural</note>
    </ligand>
</feature>